<gene>
    <name evidence="7" type="primary">proA</name>
    <name evidence="9" type="ORF">I532_21875</name>
</gene>
<dbReference type="GO" id="GO:0055129">
    <property type="term" value="P:L-proline biosynthetic process"/>
    <property type="evidence" value="ECO:0007669"/>
    <property type="project" value="UniProtKB-UniRule"/>
</dbReference>
<dbReference type="OrthoDB" id="9809970at2"/>
<feature type="domain" description="Aldehyde dehydrogenase" evidence="8">
    <location>
        <begin position="15"/>
        <end position="284"/>
    </location>
</feature>
<reference evidence="9 10" key="1">
    <citation type="submission" date="2013-03" db="EMBL/GenBank/DDBJ databases">
        <title>Assembly of a new bacterial strain Brevibacillus borstelensis AK1.</title>
        <authorList>
            <person name="Rajan I."/>
            <person name="PoliReddy D."/>
            <person name="Sugumar T."/>
            <person name="Rathinam K."/>
            <person name="Alqarawi S."/>
            <person name="Khalil A.B."/>
            <person name="Sivakumar N."/>
        </authorList>
    </citation>
    <scope>NUCLEOTIDE SEQUENCE [LARGE SCALE GENOMIC DNA]</scope>
    <source>
        <strain evidence="9 10">AK1</strain>
    </source>
</reference>
<dbReference type="InterPro" id="IPR016161">
    <property type="entry name" value="Ald_DH/histidinol_DH"/>
</dbReference>
<dbReference type="InterPro" id="IPR012134">
    <property type="entry name" value="Glu-5-SA_DH"/>
</dbReference>
<keyword evidence="2 7" id="KW-0028">Amino-acid biosynthesis</keyword>
<dbReference type="SUPFAM" id="SSF53720">
    <property type="entry name" value="ALDH-like"/>
    <property type="match status" value="1"/>
</dbReference>
<dbReference type="PANTHER" id="PTHR11063">
    <property type="entry name" value="GLUTAMATE SEMIALDEHYDE DEHYDROGENASE"/>
    <property type="match status" value="1"/>
</dbReference>
<dbReference type="InterPro" id="IPR020593">
    <property type="entry name" value="G-glutamylP_reductase_CS"/>
</dbReference>
<dbReference type="EC" id="1.2.1.41" evidence="7"/>
<evidence type="ECO:0000256" key="7">
    <source>
        <dbReference type="HAMAP-Rule" id="MF_00412"/>
    </source>
</evidence>
<dbReference type="Gene3D" id="3.40.309.10">
    <property type="entry name" value="Aldehyde Dehydrogenase, Chain A, domain 2"/>
    <property type="match status" value="1"/>
</dbReference>
<sequence>MESALKEKLYGQMKLAKEASRQLARFKQEAKDAALCEAGRQLLQNQTAILAANEQDLIKAQQDGQPAAYLERLRLTPERLQDLVDSLHQLAKQTDPVGEIMERWTRPNGLVIEQIRVPLGVVGIVYEARPNVTVDAAAIALKTGNAIVLRGSRSALSSNLALTECIRKALVQSGLPEEAVQYLPYPDHEAVDLLCTANGLIDVIIPRGGASLIQRVLQKSTVAVLETGVGNCHVYIDKTADYDMAEAIILNAKSSRPAVCNAAETLLVHRSWPQDLQNRLLAKLLSAGIELRACEKTRLLHPALANRLAAASSADWDTEYLSLTLAVATVDSLDDAIGHIESHGTGHSEAIVASDNDRAELFLSRVDAAAVYHNASTRFTDGGEFGFGAEIGISTQKLHARGPMGLTALTTSKYVVRGSGQIR</sequence>
<protein>
    <recommendedName>
        <fullName evidence="7">Gamma-glutamyl phosphate reductase</fullName>
        <shortName evidence="7">GPR</shortName>
        <ecNumber evidence="7">1.2.1.41</ecNumber>
    </recommendedName>
    <alternativeName>
        <fullName evidence="7">Glutamate-5-semialdehyde dehydrogenase</fullName>
    </alternativeName>
    <alternativeName>
        <fullName evidence="7">Glutamyl-gamma-semialdehyde dehydrogenase</fullName>
        <shortName evidence="7">GSA dehydrogenase</shortName>
    </alternativeName>
</protein>
<dbReference type="RefSeq" id="WP_003391297.1">
    <property type="nucleotide sequence ID" value="NZ_APBN01000014.1"/>
</dbReference>
<dbReference type="GO" id="GO:0050661">
    <property type="term" value="F:NADP binding"/>
    <property type="evidence" value="ECO:0007669"/>
    <property type="project" value="InterPro"/>
</dbReference>
<dbReference type="InterPro" id="IPR000965">
    <property type="entry name" value="GPR_dom"/>
</dbReference>
<dbReference type="PANTHER" id="PTHR11063:SF8">
    <property type="entry name" value="DELTA-1-PYRROLINE-5-CARBOXYLATE SYNTHASE"/>
    <property type="match status" value="1"/>
</dbReference>
<dbReference type="NCBIfam" id="NF001221">
    <property type="entry name" value="PRK00197.1"/>
    <property type="match status" value="1"/>
</dbReference>
<evidence type="ECO:0000256" key="1">
    <source>
        <dbReference type="ARBA" id="ARBA00004985"/>
    </source>
</evidence>
<dbReference type="GO" id="GO:0004350">
    <property type="term" value="F:glutamate-5-semialdehyde dehydrogenase activity"/>
    <property type="evidence" value="ECO:0007669"/>
    <property type="project" value="UniProtKB-UniRule"/>
</dbReference>
<dbReference type="HAMAP" id="MF_00412">
    <property type="entry name" value="ProA"/>
    <property type="match status" value="1"/>
</dbReference>
<comment type="catalytic activity">
    <reaction evidence="6 7">
        <text>L-glutamate 5-semialdehyde + phosphate + NADP(+) = L-glutamyl 5-phosphate + NADPH + H(+)</text>
        <dbReference type="Rhea" id="RHEA:19541"/>
        <dbReference type="ChEBI" id="CHEBI:15378"/>
        <dbReference type="ChEBI" id="CHEBI:43474"/>
        <dbReference type="ChEBI" id="CHEBI:57783"/>
        <dbReference type="ChEBI" id="CHEBI:58066"/>
        <dbReference type="ChEBI" id="CHEBI:58274"/>
        <dbReference type="ChEBI" id="CHEBI:58349"/>
        <dbReference type="EC" id="1.2.1.41"/>
    </reaction>
</comment>
<evidence type="ECO:0000256" key="5">
    <source>
        <dbReference type="ARBA" id="ARBA00023002"/>
    </source>
</evidence>
<dbReference type="NCBIfam" id="TIGR00407">
    <property type="entry name" value="proA"/>
    <property type="match status" value="1"/>
</dbReference>
<dbReference type="GO" id="GO:0005737">
    <property type="term" value="C:cytoplasm"/>
    <property type="evidence" value="ECO:0007669"/>
    <property type="project" value="UniProtKB-SubCell"/>
</dbReference>
<accession>M8DUB1</accession>
<evidence type="ECO:0000259" key="8">
    <source>
        <dbReference type="Pfam" id="PF00171"/>
    </source>
</evidence>
<dbReference type="PIRSF" id="PIRSF000151">
    <property type="entry name" value="GPR"/>
    <property type="match status" value="1"/>
</dbReference>
<evidence type="ECO:0000256" key="3">
    <source>
        <dbReference type="ARBA" id="ARBA00022650"/>
    </source>
</evidence>
<keyword evidence="5 7" id="KW-0560">Oxidoreductase</keyword>
<dbReference type="InterPro" id="IPR015590">
    <property type="entry name" value="Aldehyde_DH_dom"/>
</dbReference>
<keyword evidence="10" id="KW-1185">Reference proteome</keyword>
<evidence type="ECO:0000256" key="6">
    <source>
        <dbReference type="ARBA" id="ARBA00049024"/>
    </source>
</evidence>
<comment type="function">
    <text evidence="7">Catalyzes the NADPH-dependent reduction of L-glutamate 5-phosphate into L-glutamate 5-semialdehyde and phosphate. The product spontaneously undergoes cyclization to form 1-pyrroline-5-carboxylate.</text>
</comment>
<dbReference type="InterPro" id="IPR016163">
    <property type="entry name" value="Ald_DH_C"/>
</dbReference>
<dbReference type="CDD" id="cd07079">
    <property type="entry name" value="ALDH_F18-19_ProA-GPR"/>
    <property type="match status" value="1"/>
</dbReference>
<comment type="subcellular location">
    <subcellularLocation>
        <location evidence="7">Cytoplasm</location>
    </subcellularLocation>
</comment>
<dbReference type="PROSITE" id="PS01223">
    <property type="entry name" value="PROA"/>
    <property type="match status" value="1"/>
</dbReference>
<comment type="caution">
    <text evidence="9">The sequence shown here is derived from an EMBL/GenBank/DDBJ whole genome shotgun (WGS) entry which is preliminary data.</text>
</comment>
<dbReference type="FunFam" id="3.40.309.10:FF:000006">
    <property type="entry name" value="Gamma-glutamyl phosphate reductase"/>
    <property type="match status" value="1"/>
</dbReference>
<dbReference type="InterPro" id="IPR016162">
    <property type="entry name" value="Ald_DH_N"/>
</dbReference>
<dbReference type="Gene3D" id="3.40.605.10">
    <property type="entry name" value="Aldehyde Dehydrogenase, Chain A, domain 1"/>
    <property type="match status" value="1"/>
</dbReference>
<comment type="pathway">
    <text evidence="1 7">Amino-acid biosynthesis; L-proline biosynthesis; L-glutamate 5-semialdehyde from L-glutamate: step 2/2.</text>
</comment>
<keyword evidence="7" id="KW-0963">Cytoplasm</keyword>
<evidence type="ECO:0000256" key="2">
    <source>
        <dbReference type="ARBA" id="ARBA00022605"/>
    </source>
</evidence>
<dbReference type="AlphaFoldDB" id="M8DUB1"/>
<dbReference type="PATRIC" id="fig|1300222.3.peg.4594"/>
<dbReference type="UniPathway" id="UPA00098">
    <property type="reaction ID" value="UER00360"/>
</dbReference>
<evidence type="ECO:0000256" key="4">
    <source>
        <dbReference type="ARBA" id="ARBA00022857"/>
    </source>
</evidence>
<dbReference type="Pfam" id="PF00171">
    <property type="entry name" value="Aldedh"/>
    <property type="match status" value="1"/>
</dbReference>
<dbReference type="Proteomes" id="UP000012081">
    <property type="component" value="Unassembled WGS sequence"/>
</dbReference>
<proteinExistence type="inferred from homology"/>
<comment type="similarity">
    <text evidence="7">Belongs to the gamma-glutamyl phosphate reductase family.</text>
</comment>
<organism evidence="9 10">
    <name type="scientific">Brevibacillus borstelensis AK1</name>
    <dbReference type="NCBI Taxonomy" id="1300222"/>
    <lineage>
        <taxon>Bacteria</taxon>
        <taxon>Bacillati</taxon>
        <taxon>Bacillota</taxon>
        <taxon>Bacilli</taxon>
        <taxon>Bacillales</taxon>
        <taxon>Paenibacillaceae</taxon>
        <taxon>Brevibacillus</taxon>
    </lineage>
</organism>
<keyword evidence="4 7" id="KW-0521">NADP</keyword>
<evidence type="ECO:0000313" key="10">
    <source>
        <dbReference type="Proteomes" id="UP000012081"/>
    </source>
</evidence>
<evidence type="ECO:0000313" key="9">
    <source>
        <dbReference type="EMBL" id="EMT50561.1"/>
    </source>
</evidence>
<dbReference type="EMBL" id="APBN01000014">
    <property type="protein sequence ID" value="EMT50561.1"/>
    <property type="molecule type" value="Genomic_DNA"/>
</dbReference>
<dbReference type="STRING" id="1300222.I532_21875"/>
<name>M8DUB1_9BACL</name>
<keyword evidence="3 7" id="KW-0641">Proline biosynthesis</keyword>